<dbReference type="SUPFAM" id="SSF48264">
    <property type="entry name" value="Cytochrome P450"/>
    <property type="match status" value="1"/>
</dbReference>
<reference evidence="10 11" key="1">
    <citation type="submission" date="2024-04" db="EMBL/GenBank/DDBJ databases">
        <authorList>
            <person name="Rising A."/>
            <person name="Reimegard J."/>
            <person name="Sonavane S."/>
            <person name="Akerstrom W."/>
            <person name="Nylinder S."/>
            <person name="Hedman E."/>
            <person name="Kallberg Y."/>
        </authorList>
    </citation>
    <scope>NUCLEOTIDE SEQUENCE [LARGE SCALE GENOMIC DNA]</scope>
</reference>
<evidence type="ECO:0000313" key="10">
    <source>
        <dbReference type="EMBL" id="CAL1297494.1"/>
    </source>
</evidence>
<keyword evidence="9" id="KW-0812">Transmembrane</keyword>
<dbReference type="InterPro" id="IPR002401">
    <property type="entry name" value="Cyt_P450_E_grp-I"/>
</dbReference>
<evidence type="ECO:0000256" key="2">
    <source>
        <dbReference type="ARBA" id="ARBA00004586"/>
    </source>
</evidence>
<evidence type="ECO:0000256" key="9">
    <source>
        <dbReference type="SAM" id="Phobius"/>
    </source>
</evidence>
<evidence type="ECO:0008006" key="12">
    <source>
        <dbReference type="Google" id="ProtNLM"/>
    </source>
</evidence>
<dbReference type="GO" id="GO:0004497">
    <property type="term" value="F:monooxygenase activity"/>
    <property type="evidence" value="ECO:0007669"/>
    <property type="project" value="UniProtKB-KW"/>
</dbReference>
<dbReference type="PRINTS" id="PR00385">
    <property type="entry name" value="P450"/>
</dbReference>
<evidence type="ECO:0000256" key="8">
    <source>
        <dbReference type="ARBA" id="ARBA00023136"/>
    </source>
</evidence>
<dbReference type="CDD" id="cd20628">
    <property type="entry name" value="CYP4"/>
    <property type="match status" value="1"/>
</dbReference>
<evidence type="ECO:0000313" key="11">
    <source>
        <dbReference type="Proteomes" id="UP001497382"/>
    </source>
</evidence>
<comment type="similarity">
    <text evidence="3">Belongs to the cytochrome P450 family.</text>
</comment>
<dbReference type="AlphaFoldDB" id="A0AAV2BPH3"/>
<dbReference type="PRINTS" id="PR00463">
    <property type="entry name" value="EP450I"/>
</dbReference>
<evidence type="ECO:0000256" key="7">
    <source>
        <dbReference type="ARBA" id="ARBA00023033"/>
    </source>
</evidence>
<dbReference type="GO" id="GO:0005789">
    <property type="term" value="C:endoplasmic reticulum membrane"/>
    <property type="evidence" value="ECO:0007669"/>
    <property type="project" value="UniProtKB-SubCell"/>
</dbReference>
<evidence type="ECO:0000256" key="3">
    <source>
        <dbReference type="ARBA" id="ARBA00010617"/>
    </source>
</evidence>
<keyword evidence="9" id="KW-1133">Transmembrane helix</keyword>
<evidence type="ECO:0000256" key="4">
    <source>
        <dbReference type="ARBA" id="ARBA00022617"/>
    </source>
</evidence>
<evidence type="ECO:0000256" key="1">
    <source>
        <dbReference type="ARBA" id="ARBA00001971"/>
    </source>
</evidence>
<accession>A0AAV2BPH3</accession>
<keyword evidence="5" id="KW-0256">Endoplasmic reticulum</keyword>
<sequence>MVEFIQHQKEWLTIATALLICCLLFSFAVLFSKLLRAIHSHAFFQPCTLPGVQANHLVFYLFALLSMYKQSRPNCPALTLSVLLQGLGGICRIFRDEKLFRIYLLFKPAVFFYKPESVEVVLSSSTLIDKGREYNLLAPWLGTGLLTSTGPKWRFRRKLLTPTFHFTILEDFIPVFHEQSSVLVSKLKRLDSEAWVDVVPLMTSCTLDIICQTAMGVCINAQGDDNDDYVKAVHEIGNAFMYRVLRPWLYPDIIFKCTAFGQRFRTNLQKVQGFTRKVIKDKKAAMIESGKLSPIATNAPEGSPMLRKKRKAFLELLLEHHLKDPSFTEEDIREEVDTFMFEGHDTTAMALSWTLYLLGTHPEIQKVVHDELDDIFQNDVERDVTRDDLSHMKYLECVIKETLRLYPSVPIIGRECNESFQVGQKFAIMEEKTVLANILRRFRVISLDTRDKVLVQPNLTTKNVMPLRLRFEKR</sequence>
<dbReference type="GO" id="GO:0005506">
    <property type="term" value="F:iron ion binding"/>
    <property type="evidence" value="ECO:0007669"/>
    <property type="project" value="InterPro"/>
</dbReference>
<evidence type="ECO:0000256" key="5">
    <source>
        <dbReference type="ARBA" id="ARBA00022824"/>
    </source>
</evidence>
<feature type="transmembrane region" description="Helical" evidence="9">
    <location>
        <begin position="12"/>
        <end position="31"/>
    </location>
</feature>
<dbReference type="InterPro" id="IPR050196">
    <property type="entry name" value="Cytochrome_P450_Monoox"/>
</dbReference>
<protein>
    <recommendedName>
        <fullName evidence="12">Cytochrome P450</fullName>
    </recommendedName>
</protein>
<keyword evidence="7" id="KW-0560">Oxidoreductase</keyword>
<dbReference type="GO" id="GO:0020037">
    <property type="term" value="F:heme binding"/>
    <property type="evidence" value="ECO:0007669"/>
    <property type="project" value="InterPro"/>
</dbReference>
<comment type="caution">
    <text evidence="10">The sequence shown here is derived from an EMBL/GenBank/DDBJ whole genome shotgun (WGS) entry which is preliminary data.</text>
</comment>
<proteinExistence type="inferred from homology"/>
<keyword evidence="6" id="KW-0408">Iron</keyword>
<keyword evidence="8 9" id="KW-0472">Membrane</keyword>
<evidence type="ECO:0000256" key="6">
    <source>
        <dbReference type="ARBA" id="ARBA00023004"/>
    </source>
</evidence>
<dbReference type="InterPro" id="IPR001128">
    <property type="entry name" value="Cyt_P450"/>
</dbReference>
<keyword evidence="4" id="KW-0349">Heme</keyword>
<dbReference type="PANTHER" id="PTHR24291:SF189">
    <property type="entry name" value="CYTOCHROME P450 4C3-RELATED"/>
    <property type="match status" value="1"/>
</dbReference>
<organism evidence="10 11">
    <name type="scientific">Larinioides sclopetarius</name>
    <dbReference type="NCBI Taxonomy" id="280406"/>
    <lineage>
        <taxon>Eukaryota</taxon>
        <taxon>Metazoa</taxon>
        <taxon>Ecdysozoa</taxon>
        <taxon>Arthropoda</taxon>
        <taxon>Chelicerata</taxon>
        <taxon>Arachnida</taxon>
        <taxon>Araneae</taxon>
        <taxon>Araneomorphae</taxon>
        <taxon>Entelegynae</taxon>
        <taxon>Araneoidea</taxon>
        <taxon>Araneidae</taxon>
        <taxon>Larinioides</taxon>
    </lineage>
</organism>
<name>A0AAV2BPH3_9ARAC</name>
<dbReference type="PANTHER" id="PTHR24291">
    <property type="entry name" value="CYTOCHROME P450 FAMILY 4"/>
    <property type="match status" value="1"/>
</dbReference>
<dbReference type="Gene3D" id="1.10.630.10">
    <property type="entry name" value="Cytochrome P450"/>
    <property type="match status" value="1"/>
</dbReference>
<dbReference type="InterPro" id="IPR036396">
    <property type="entry name" value="Cyt_P450_sf"/>
</dbReference>
<keyword evidence="11" id="KW-1185">Reference proteome</keyword>
<comment type="cofactor">
    <cofactor evidence="1">
        <name>heme</name>
        <dbReference type="ChEBI" id="CHEBI:30413"/>
    </cofactor>
</comment>
<keyword evidence="7" id="KW-0503">Monooxygenase</keyword>
<comment type="subcellular location">
    <subcellularLocation>
        <location evidence="2">Endoplasmic reticulum membrane</location>
    </subcellularLocation>
</comment>
<dbReference type="EMBL" id="CAXIEN010000427">
    <property type="protein sequence ID" value="CAL1297494.1"/>
    <property type="molecule type" value="Genomic_DNA"/>
</dbReference>
<dbReference type="Pfam" id="PF00067">
    <property type="entry name" value="p450"/>
    <property type="match status" value="1"/>
</dbReference>
<keyword evidence="4" id="KW-0479">Metal-binding</keyword>
<dbReference type="GO" id="GO:0016705">
    <property type="term" value="F:oxidoreductase activity, acting on paired donors, with incorporation or reduction of molecular oxygen"/>
    <property type="evidence" value="ECO:0007669"/>
    <property type="project" value="InterPro"/>
</dbReference>
<dbReference type="Proteomes" id="UP001497382">
    <property type="component" value="Unassembled WGS sequence"/>
</dbReference>
<gene>
    <name evidence="10" type="ORF">LARSCL_LOCUS20327</name>
</gene>